<dbReference type="InterPro" id="IPR038765">
    <property type="entry name" value="Papain-like_cys_pep_sf"/>
</dbReference>
<dbReference type="Gene3D" id="3.90.260.10">
    <property type="entry name" value="Transglutaminase-like"/>
    <property type="match status" value="1"/>
</dbReference>
<dbReference type="GO" id="GO:0072378">
    <property type="term" value="P:blood coagulation, fibrin clot formation"/>
    <property type="evidence" value="ECO:0007669"/>
    <property type="project" value="TreeGrafter"/>
</dbReference>
<reference evidence="5" key="1">
    <citation type="submission" date="2025-08" db="UniProtKB">
        <authorList>
            <consortium name="RefSeq"/>
        </authorList>
    </citation>
    <scope>IDENTIFICATION</scope>
</reference>
<dbReference type="RefSeq" id="XP_031439583.1">
    <property type="nucleotide sequence ID" value="XM_031583723.1"/>
</dbReference>
<dbReference type="FunFam" id="3.90.260.10:FF:000002">
    <property type="entry name" value="Erythrocyte membrane protein band 4.2"/>
    <property type="match status" value="1"/>
</dbReference>
<dbReference type="GO" id="GO:0003810">
    <property type="term" value="F:protein-glutamine gamma-glutamyltransferase activity"/>
    <property type="evidence" value="ECO:0007669"/>
    <property type="project" value="TreeGrafter"/>
</dbReference>
<dbReference type="InterPro" id="IPR001102">
    <property type="entry name" value="Transglutaminase_N"/>
</dbReference>
<name>A0A6P8GKT3_CLUHA</name>
<evidence type="ECO:0000313" key="4">
    <source>
        <dbReference type="Proteomes" id="UP000515152"/>
    </source>
</evidence>
<feature type="compositionally biased region" description="Acidic residues" evidence="2">
    <location>
        <begin position="34"/>
        <end position="44"/>
    </location>
</feature>
<dbReference type="GeneID" id="116224361"/>
<dbReference type="SUPFAM" id="SSF81296">
    <property type="entry name" value="E set domains"/>
    <property type="match status" value="1"/>
</dbReference>
<dbReference type="SMART" id="SM00460">
    <property type="entry name" value="TGc"/>
    <property type="match status" value="1"/>
</dbReference>
<dbReference type="OrthoDB" id="437511at2759"/>
<dbReference type="SUPFAM" id="SSF54001">
    <property type="entry name" value="Cysteine proteinases"/>
    <property type="match status" value="1"/>
</dbReference>
<dbReference type="InterPro" id="IPR013783">
    <property type="entry name" value="Ig-like_fold"/>
</dbReference>
<evidence type="ECO:0000313" key="5">
    <source>
        <dbReference type="RefSeq" id="XP_031439583.1"/>
    </source>
</evidence>
<evidence type="ECO:0000259" key="3">
    <source>
        <dbReference type="SMART" id="SM00460"/>
    </source>
</evidence>
<feature type="domain" description="Transglutaminase-like" evidence="3">
    <location>
        <begin position="518"/>
        <end position="613"/>
    </location>
</feature>
<sequence>MSYLYSDPPELVIPEPIKSYQGRKNVPRGTTDDVALDDLPEFEPFEGALLPRGPLDQDGEKHKKSKGKPQGKGDKTDKTATEGAIMDERRECPGGRSQNTATVDMEGNIAAIREDIRNMAREMKSELGIREEIKQKLGEVVTDLKATTDRSWSPSPKLNLAYSDAIERSAPGHPVMRSPGIRFQTPPPAKLRVFFDGGPITYESAAEAARDLKTRGISVELEKSADEIAFPERMRRTWRRAGAAPSRQTRQEWIKEKLQDKLVVQSVELHKDKNKAAHRTNSFKHEGLIIRRGQEFTLTVTFDRAYTPTDKVILEFTIGHNFLSDKETYIALNLGASTGNKWQTRNTVNRNAVTVKITPLADCIVGKYSLHVIVVTPLGKFRTKRDPNTDFYILFNAWCPEDGVFLNNESQRREYVLNEHGVIHNGETHNVYQRPWNYGQHKRGVLEACFFVLNSTNMPLDNRRYAANVARRGSAIINSQDDNGVLVGNWSNNYSGGTAPTSWTGSAEILLQYHHQNGVPVSFAQCWVYAGVLNTLFRCLGIPSRVITNFNSAHDNDGNIKTDIYVNENGNMDRRRTRDSIWNYHCWNEIWTTRRDLPGRWNAAGWQVVDSTPQETSDGQFRCGPTSVKAIKAAELCLPFDGPFVFAEVNSNVVYHSTNRLGQSEIVRVDTTYVGTKIYTKAVGSNGVQDLTLTYKNQEGEFKQCYTPVTKNIANVQDTYRCKDDLY</sequence>
<feature type="compositionally biased region" description="Basic and acidic residues" evidence="2">
    <location>
        <begin position="71"/>
        <end position="93"/>
    </location>
</feature>
<dbReference type="Pfam" id="PF01841">
    <property type="entry name" value="Transglut_core"/>
    <property type="match status" value="1"/>
</dbReference>
<dbReference type="PANTHER" id="PTHR11590">
    <property type="entry name" value="PROTEIN-GLUTAMINE GAMMA-GLUTAMYLTRANSFERASE"/>
    <property type="match status" value="1"/>
</dbReference>
<dbReference type="Proteomes" id="UP000515152">
    <property type="component" value="Chromosome 17"/>
</dbReference>
<dbReference type="Pfam" id="PF00868">
    <property type="entry name" value="Transglut_N"/>
    <property type="match status" value="1"/>
</dbReference>
<feature type="region of interest" description="Disordered" evidence="2">
    <location>
        <begin position="1"/>
        <end position="101"/>
    </location>
</feature>
<accession>A0A6P8GKT3</accession>
<dbReference type="PANTHER" id="PTHR11590:SF42">
    <property type="entry name" value="COAGULATION FACTOR XIII A CHAIN"/>
    <property type="match status" value="1"/>
</dbReference>
<dbReference type="InterPro" id="IPR036985">
    <property type="entry name" value="Transglutaminase-like_sf"/>
</dbReference>
<proteinExistence type="inferred from homology"/>
<evidence type="ECO:0000256" key="2">
    <source>
        <dbReference type="SAM" id="MobiDB-lite"/>
    </source>
</evidence>
<comment type="similarity">
    <text evidence="1">Belongs to the transglutaminase superfamily. Transglutaminase family.</text>
</comment>
<dbReference type="InterPro" id="IPR050779">
    <property type="entry name" value="Transglutaminase"/>
</dbReference>
<dbReference type="InterPro" id="IPR002931">
    <property type="entry name" value="Transglutaminase-like"/>
</dbReference>
<protein>
    <submittedName>
        <fullName evidence="5">Coagulation factor XIII A chain-like</fullName>
    </submittedName>
</protein>
<dbReference type="Gene3D" id="2.60.40.10">
    <property type="entry name" value="Immunoglobulins"/>
    <property type="match status" value="1"/>
</dbReference>
<dbReference type="GO" id="GO:0007399">
    <property type="term" value="P:nervous system development"/>
    <property type="evidence" value="ECO:0007669"/>
    <property type="project" value="UniProtKB-ARBA"/>
</dbReference>
<evidence type="ECO:0000256" key="1">
    <source>
        <dbReference type="ARBA" id="ARBA00005968"/>
    </source>
</evidence>
<dbReference type="AlphaFoldDB" id="A0A6P8GKT3"/>
<organism evidence="4 5">
    <name type="scientific">Clupea harengus</name>
    <name type="common">Atlantic herring</name>
    <dbReference type="NCBI Taxonomy" id="7950"/>
    <lineage>
        <taxon>Eukaryota</taxon>
        <taxon>Metazoa</taxon>
        <taxon>Chordata</taxon>
        <taxon>Craniata</taxon>
        <taxon>Vertebrata</taxon>
        <taxon>Euteleostomi</taxon>
        <taxon>Actinopterygii</taxon>
        <taxon>Neopterygii</taxon>
        <taxon>Teleostei</taxon>
        <taxon>Clupei</taxon>
        <taxon>Clupeiformes</taxon>
        <taxon>Clupeoidei</taxon>
        <taxon>Clupeidae</taxon>
        <taxon>Clupea</taxon>
    </lineage>
</organism>
<gene>
    <name evidence="5" type="primary">LOC116224361</name>
</gene>
<keyword evidence="4" id="KW-1185">Reference proteome</keyword>
<dbReference type="InterPro" id="IPR014756">
    <property type="entry name" value="Ig_E-set"/>
</dbReference>
<dbReference type="KEGG" id="char:116224361"/>